<organism evidence="6 7">
    <name type="scientific">Kocuria subflava</name>
    <dbReference type="NCBI Taxonomy" id="1736139"/>
    <lineage>
        <taxon>Bacteria</taxon>
        <taxon>Bacillati</taxon>
        <taxon>Actinomycetota</taxon>
        <taxon>Actinomycetes</taxon>
        <taxon>Micrococcales</taxon>
        <taxon>Micrococcaceae</taxon>
        <taxon>Kocuria</taxon>
    </lineage>
</organism>
<dbReference type="EMBL" id="JAAVUN010000150">
    <property type="protein sequence ID" value="NKE10904.1"/>
    <property type="molecule type" value="Genomic_DNA"/>
</dbReference>
<keyword evidence="5" id="KW-1003">Cell membrane</keyword>
<proteinExistence type="inferred from homology"/>
<sequence length="173" mass="17578">ATALPGAVLGALLVLVLPTAWPQIGIGLLVLIALALTITTPRLPHLDSKVALPVTGLIGGVLNTTAGVAAPAMVIAARLTRWDQRTFAATLQPIFMSMGLFSVLTKSVLGATGQPHLPPWWLVPVVIGLVLGGVGLGTLLDSRVNPLQARTLALVIAGLGGLAALVKGLSAVM</sequence>
<reference evidence="6 7" key="1">
    <citation type="submission" date="2020-02" db="EMBL/GenBank/DDBJ databases">
        <authorList>
            <person name="Sun Q."/>
        </authorList>
    </citation>
    <scope>NUCLEOTIDE SEQUENCE [LARGE SCALE GENOMIC DNA]</scope>
    <source>
        <strain evidence="6 7">YIM 13062</strain>
    </source>
</reference>
<dbReference type="InterPro" id="IPR002781">
    <property type="entry name" value="TM_pro_TauE-like"/>
</dbReference>
<evidence type="ECO:0000256" key="1">
    <source>
        <dbReference type="ARBA" id="ARBA00004141"/>
    </source>
</evidence>
<feature type="non-terminal residue" evidence="6">
    <location>
        <position position="1"/>
    </location>
</feature>
<keyword evidence="7" id="KW-1185">Reference proteome</keyword>
<dbReference type="AlphaFoldDB" id="A0A846TZA9"/>
<dbReference type="Pfam" id="PF01925">
    <property type="entry name" value="TauE"/>
    <property type="match status" value="1"/>
</dbReference>
<evidence type="ECO:0000256" key="5">
    <source>
        <dbReference type="RuleBase" id="RU363041"/>
    </source>
</evidence>
<evidence type="ECO:0000256" key="2">
    <source>
        <dbReference type="ARBA" id="ARBA00022692"/>
    </source>
</evidence>
<keyword evidence="3 5" id="KW-1133">Transmembrane helix</keyword>
<evidence type="ECO:0000256" key="3">
    <source>
        <dbReference type="ARBA" id="ARBA00022989"/>
    </source>
</evidence>
<evidence type="ECO:0000313" key="6">
    <source>
        <dbReference type="EMBL" id="NKE10904.1"/>
    </source>
</evidence>
<feature type="transmembrane region" description="Helical" evidence="5">
    <location>
        <begin position="152"/>
        <end position="172"/>
    </location>
</feature>
<evidence type="ECO:0000313" key="7">
    <source>
        <dbReference type="Proteomes" id="UP000521379"/>
    </source>
</evidence>
<feature type="transmembrane region" description="Helical" evidence="5">
    <location>
        <begin position="87"/>
        <end position="109"/>
    </location>
</feature>
<comment type="similarity">
    <text evidence="5">Belongs to the 4-toluene sulfonate uptake permease (TSUP) (TC 2.A.102) family.</text>
</comment>
<gene>
    <name evidence="6" type="ORF">GTW58_13460</name>
</gene>
<dbReference type="GO" id="GO:0005886">
    <property type="term" value="C:plasma membrane"/>
    <property type="evidence" value="ECO:0007669"/>
    <property type="project" value="UniProtKB-SubCell"/>
</dbReference>
<comment type="caution">
    <text evidence="6">The sequence shown here is derived from an EMBL/GenBank/DDBJ whole genome shotgun (WGS) entry which is preliminary data.</text>
</comment>
<accession>A0A846TZA9</accession>
<dbReference type="Proteomes" id="UP000521379">
    <property type="component" value="Unassembled WGS sequence"/>
</dbReference>
<protein>
    <recommendedName>
        <fullName evidence="5">Probable membrane transporter protein</fullName>
    </recommendedName>
</protein>
<keyword evidence="2 5" id="KW-0812">Transmembrane</keyword>
<comment type="subcellular location">
    <subcellularLocation>
        <location evidence="5">Cell membrane</location>
        <topology evidence="5">Multi-pass membrane protein</topology>
    </subcellularLocation>
    <subcellularLocation>
        <location evidence="1">Membrane</location>
        <topology evidence="1">Multi-pass membrane protein</topology>
    </subcellularLocation>
</comment>
<evidence type="ECO:0000256" key="4">
    <source>
        <dbReference type="ARBA" id="ARBA00023136"/>
    </source>
</evidence>
<keyword evidence="4 5" id="KW-0472">Membrane</keyword>
<dbReference type="RefSeq" id="WP_168023602.1">
    <property type="nucleotide sequence ID" value="NZ_JAAVUN010000150.1"/>
</dbReference>
<feature type="transmembrane region" description="Helical" evidence="5">
    <location>
        <begin position="12"/>
        <end position="38"/>
    </location>
</feature>
<name>A0A846TZA9_9MICC</name>
<feature type="transmembrane region" description="Helical" evidence="5">
    <location>
        <begin position="121"/>
        <end position="140"/>
    </location>
</feature>
<feature type="transmembrane region" description="Helical" evidence="5">
    <location>
        <begin position="50"/>
        <end position="75"/>
    </location>
</feature>